<accession>A0ABQ2IKK7</accession>
<dbReference type="InterPro" id="IPR021961">
    <property type="entry name" value="McrB_DNA-bd"/>
</dbReference>
<name>A0ABQ2IKK7_9PSEU</name>
<protein>
    <recommendedName>
        <fullName evidence="5">Protein NO VEIN C-terminal domain-containing protein</fullName>
    </recommendedName>
</protein>
<gene>
    <name evidence="3" type="ORF">GCM10011609_59380</name>
</gene>
<feature type="domain" description="Protein NO VEIN C-terminal" evidence="2">
    <location>
        <begin position="245"/>
        <end position="324"/>
    </location>
</feature>
<dbReference type="Pfam" id="PF12102">
    <property type="entry name" value="MrcB_N"/>
    <property type="match status" value="1"/>
</dbReference>
<organism evidence="3 4">
    <name type="scientific">Lentzea pudingi</name>
    <dbReference type="NCBI Taxonomy" id="1789439"/>
    <lineage>
        <taxon>Bacteria</taxon>
        <taxon>Bacillati</taxon>
        <taxon>Actinomycetota</taxon>
        <taxon>Actinomycetes</taxon>
        <taxon>Pseudonocardiales</taxon>
        <taxon>Pseudonocardiaceae</taxon>
        <taxon>Lentzea</taxon>
    </lineage>
</organism>
<dbReference type="Pfam" id="PF13020">
    <property type="entry name" value="NOV_C"/>
    <property type="match status" value="1"/>
</dbReference>
<evidence type="ECO:0008006" key="5">
    <source>
        <dbReference type="Google" id="ProtNLM"/>
    </source>
</evidence>
<evidence type="ECO:0000313" key="3">
    <source>
        <dbReference type="EMBL" id="GGN11455.1"/>
    </source>
</evidence>
<comment type="caution">
    <text evidence="3">The sequence shown here is derived from an EMBL/GenBank/DDBJ whole genome shotgun (WGS) entry which is preliminary data.</text>
</comment>
<keyword evidence="4" id="KW-1185">Reference proteome</keyword>
<proteinExistence type="predicted"/>
<dbReference type="Gene3D" id="3.30.920.90">
    <property type="match status" value="1"/>
</dbReference>
<evidence type="ECO:0000259" key="2">
    <source>
        <dbReference type="Pfam" id="PF13020"/>
    </source>
</evidence>
<dbReference type="RefSeq" id="WP_189158146.1">
    <property type="nucleotide sequence ID" value="NZ_BMNC01000010.1"/>
</dbReference>
<reference evidence="4" key="1">
    <citation type="journal article" date="2019" name="Int. J. Syst. Evol. Microbiol.">
        <title>The Global Catalogue of Microorganisms (GCM) 10K type strain sequencing project: providing services to taxonomists for standard genome sequencing and annotation.</title>
        <authorList>
            <consortium name="The Broad Institute Genomics Platform"/>
            <consortium name="The Broad Institute Genome Sequencing Center for Infectious Disease"/>
            <person name="Wu L."/>
            <person name="Ma J."/>
        </authorList>
    </citation>
    <scope>NUCLEOTIDE SEQUENCE [LARGE SCALE GENOMIC DNA]</scope>
    <source>
        <strain evidence="4">CGMCC 4.7319</strain>
    </source>
</reference>
<evidence type="ECO:0000259" key="1">
    <source>
        <dbReference type="Pfam" id="PF12102"/>
    </source>
</evidence>
<evidence type="ECO:0000313" key="4">
    <source>
        <dbReference type="Proteomes" id="UP000597656"/>
    </source>
</evidence>
<feature type="domain" description="Type IV methyl-directed restriction enzyme EcoKMcrB subunit DNA-binding" evidence="1">
    <location>
        <begin position="23"/>
        <end position="199"/>
    </location>
</feature>
<sequence>MRELLRDVLLLQPAWHSKNTPEMEKRGRLVRRDVTNWLRAQLPAIARAVPDEVDDWAAEGSDGAGLKSEIPWARVHSASLSPSATLGWYVVYLFGARGDRVYLSLMQGATLWRNGEFQPRPRQDLWQRSGWARAALAASLLVRPDLVEKIELGARKSNLGRAYEDGNVVAFEYSLEDLPSDDVLAADLVFLCTVLSELYELAVVDLPPGDPAPEVVDAEVEAERVAGKARRGQGLRLDAAERIAIERRAVDLATQHLVAQGYSVKDVGATRSYDLDARRGEEHLYVEVKGTTTKWTDASEIILTKNEVDLHLREYPHTMLVVVSRIVLDHSATPPTASGGELRVVHPWQIAVPNLTPMSYRYVVGE</sequence>
<dbReference type="InterPro" id="IPR024975">
    <property type="entry name" value="NOV_C"/>
</dbReference>
<dbReference type="EMBL" id="BMNC01000010">
    <property type="protein sequence ID" value="GGN11455.1"/>
    <property type="molecule type" value="Genomic_DNA"/>
</dbReference>
<dbReference type="Proteomes" id="UP000597656">
    <property type="component" value="Unassembled WGS sequence"/>
</dbReference>